<feature type="domain" description="Cation efflux protein cytoplasmic" evidence="8">
    <location>
        <begin position="223"/>
        <end position="285"/>
    </location>
</feature>
<comment type="caution">
    <text evidence="9">The sequence shown here is derived from an EMBL/GenBank/DDBJ whole genome shotgun (WGS) entry which is preliminary data.</text>
</comment>
<feature type="transmembrane region" description="Helical" evidence="6">
    <location>
        <begin position="112"/>
        <end position="133"/>
    </location>
</feature>
<dbReference type="InterPro" id="IPR002524">
    <property type="entry name" value="Cation_efflux"/>
</dbReference>
<evidence type="ECO:0000259" key="8">
    <source>
        <dbReference type="Pfam" id="PF16916"/>
    </source>
</evidence>
<feature type="transmembrane region" description="Helical" evidence="6">
    <location>
        <begin position="7"/>
        <end position="28"/>
    </location>
</feature>
<evidence type="ECO:0000256" key="6">
    <source>
        <dbReference type="SAM" id="Phobius"/>
    </source>
</evidence>
<evidence type="ECO:0008006" key="10">
    <source>
        <dbReference type="Google" id="ProtNLM"/>
    </source>
</evidence>
<dbReference type="Gene3D" id="3.30.70.1350">
    <property type="entry name" value="Cation efflux protein, cytoplasmic domain"/>
    <property type="match status" value="3"/>
</dbReference>
<dbReference type="Pfam" id="PF01545">
    <property type="entry name" value="Cation_efflux"/>
    <property type="match status" value="1"/>
</dbReference>
<evidence type="ECO:0000256" key="1">
    <source>
        <dbReference type="ARBA" id="ARBA00004141"/>
    </source>
</evidence>
<feature type="transmembrane region" description="Helical" evidence="6">
    <location>
        <begin position="76"/>
        <end position="100"/>
    </location>
</feature>
<feature type="domain" description="Cation efflux protein cytoplasmic" evidence="8">
    <location>
        <begin position="396"/>
        <end position="469"/>
    </location>
</feature>
<evidence type="ECO:0000256" key="4">
    <source>
        <dbReference type="ARBA" id="ARBA00022989"/>
    </source>
</evidence>
<dbReference type="InterPro" id="IPR036837">
    <property type="entry name" value="Cation_efflux_CTD_sf"/>
</dbReference>
<dbReference type="InterPro" id="IPR027469">
    <property type="entry name" value="Cation_efflux_TMD_sf"/>
</dbReference>
<keyword evidence="5 6" id="KW-0472">Membrane</keyword>
<feature type="domain" description="Cation efflux protein cytoplasmic" evidence="8">
    <location>
        <begin position="305"/>
        <end position="368"/>
    </location>
</feature>
<name>A0A0F9P4P7_9ZZZZ</name>
<feature type="domain" description="Cation efflux protein transmembrane" evidence="7">
    <location>
        <begin position="9"/>
        <end position="201"/>
    </location>
</feature>
<keyword evidence="2" id="KW-0813">Transport</keyword>
<evidence type="ECO:0000256" key="3">
    <source>
        <dbReference type="ARBA" id="ARBA00022692"/>
    </source>
</evidence>
<dbReference type="InterPro" id="IPR050291">
    <property type="entry name" value="CDF_Transporter"/>
</dbReference>
<dbReference type="SUPFAM" id="SSF160240">
    <property type="entry name" value="Cation efflux protein cytoplasmic domain-like"/>
    <property type="match status" value="3"/>
</dbReference>
<dbReference type="PANTHER" id="PTHR43840:SF15">
    <property type="entry name" value="MITOCHONDRIAL METAL TRANSPORTER 1-RELATED"/>
    <property type="match status" value="1"/>
</dbReference>
<evidence type="ECO:0000256" key="5">
    <source>
        <dbReference type="ARBA" id="ARBA00023136"/>
    </source>
</evidence>
<dbReference type="Gene3D" id="1.20.1510.10">
    <property type="entry name" value="Cation efflux protein transmembrane domain"/>
    <property type="match status" value="1"/>
</dbReference>
<dbReference type="PANTHER" id="PTHR43840">
    <property type="entry name" value="MITOCHONDRIAL METAL TRANSPORTER 1-RELATED"/>
    <property type="match status" value="1"/>
</dbReference>
<feature type="transmembrane region" description="Helical" evidence="6">
    <location>
        <begin position="34"/>
        <end position="55"/>
    </location>
</feature>
<dbReference type="GO" id="GO:0008324">
    <property type="term" value="F:monoatomic cation transmembrane transporter activity"/>
    <property type="evidence" value="ECO:0007669"/>
    <property type="project" value="InterPro"/>
</dbReference>
<reference evidence="9" key="1">
    <citation type="journal article" date="2015" name="Nature">
        <title>Complex archaea that bridge the gap between prokaryotes and eukaryotes.</title>
        <authorList>
            <person name="Spang A."/>
            <person name="Saw J.H."/>
            <person name="Jorgensen S.L."/>
            <person name="Zaremba-Niedzwiedzka K."/>
            <person name="Martijn J."/>
            <person name="Lind A.E."/>
            <person name="van Eijk R."/>
            <person name="Schleper C."/>
            <person name="Guy L."/>
            <person name="Ettema T.J."/>
        </authorList>
    </citation>
    <scope>NUCLEOTIDE SEQUENCE</scope>
</reference>
<evidence type="ECO:0000259" key="7">
    <source>
        <dbReference type="Pfam" id="PF01545"/>
    </source>
</evidence>
<comment type="subcellular location">
    <subcellularLocation>
        <location evidence="1">Membrane</location>
        <topology evidence="1">Multi-pass membrane protein</topology>
    </subcellularLocation>
</comment>
<dbReference type="SUPFAM" id="SSF161111">
    <property type="entry name" value="Cation efflux protein transmembrane domain-like"/>
    <property type="match status" value="1"/>
</dbReference>
<dbReference type="AlphaFoldDB" id="A0A0F9P4P7"/>
<keyword evidence="4 6" id="KW-1133">Transmembrane helix</keyword>
<dbReference type="InterPro" id="IPR058533">
    <property type="entry name" value="Cation_efflux_TM"/>
</dbReference>
<dbReference type="EMBL" id="LAZR01005930">
    <property type="protein sequence ID" value="KKM96050.1"/>
    <property type="molecule type" value="Genomic_DNA"/>
</dbReference>
<evidence type="ECO:0000256" key="2">
    <source>
        <dbReference type="ARBA" id="ARBA00022448"/>
    </source>
</evidence>
<accession>A0A0F9P4P7</accession>
<dbReference type="NCBIfam" id="TIGR01297">
    <property type="entry name" value="CDF"/>
    <property type="match status" value="1"/>
</dbReference>
<dbReference type="Pfam" id="PF16916">
    <property type="entry name" value="ZT_dimer"/>
    <property type="match status" value="3"/>
</dbReference>
<keyword evidence="3 6" id="KW-0812">Transmembrane</keyword>
<sequence>MEIKVKFGILSLGIILIQSVLKLSGVIITGSLSFLSETIDTFIDILFVSITLYSLHQSEKPADLEHMYGHGKIDSISGLIQGIILASVYIFLIFNTIQIILLSKYKITNPGLGLIILIISFTINIIFSRILIFQGKKQKSLTMEIQGLNLFQDSMRAFLVFFSFLLAYFDIDFIDPILSIILSVWIITGAFKLAKKGIKELSDTNPINSLILEGLRIELFLLEHVIGVHEIKTRVSGKTLFLEIHLSVEDHISVVHANEIIKSIRSLSEKRFPFYEVECIVEMNPMASEKSIGEGLKNLILSMKSEFPEIINTKDLNIFRLENKYFISLVVIVDDTLSLEEAHQICTNFEVELKQQASYISRVITHIEGQPHKEKLSSNQIKCAEVGTDMMDHIHQVVEGILKSHPQVKGYHGLEVWTALNNYNLEIHIFFHGALNISQIHNYITELERLFRQQLKIENLDSIFLHSEPVKPGKKGILF</sequence>
<proteinExistence type="predicted"/>
<evidence type="ECO:0000313" key="9">
    <source>
        <dbReference type="EMBL" id="KKM96050.1"/>
    </source>
</evidence>
<gene>
    <name evidence="9" type="ORF">LCGC14_1182050</name>
</gene>
<organism evidence="9">
    <name type="scientific">marine sediment metagenome</name>
    <dbReference type="NCBI Taxonomy" id="412755"/>
    <lineage>
        <taxon>unclassified sequences</taxon>
        <taxon>metagenomes</taxon>
        <taxon>ecological metagenomes</taxon>
    </lineage>
</organism>
<protein>
    <recommendedName>
        <fullName evidence="10">Cation efflux protein cytoplasmic domain-containing protein</fullName>
    </recommendedName>
</protein>
<dbReference type="GO" id="GO:0016020">
    <property type="term" value="C:membrane"/>
    <property type="evidence" value="ECO:0007669"/>
    <property type="project" value="UniProtKB-SubCell"/>
</dbReference>
<dbReference type="InterPro" id="IPR027470">
    <property type="entry name" value="Cation_efflux_CTD"/>
</dbReference>